<evidence type="ECO:0000313" key="3">
    <source>
        <dbReference type="EMBL" id="MBB4118255.1"/>
    </source>
</evidence>
<dbReference type="Pfam" id="PF19081">
    <property type="entry name" value="Ig_7"/>
    <property type="match status" value="2"/>
</dbReference>
<name>A0A840EMB2_9FLAO</name>
<dbReference type="EMBL" id="JACIFO010000002">
    <property type="protein sequence ID" value="MBB4118255.1"/>
    <property type="molecule type" value="Genomic_DNA"/>
</dbReference>
<dbReference type="InterPro" id="IPR026341">
    <property type="entry name" value="T9SS_type_B"/>
</dbReference>
<evidence type="ECO:0000256" key="1">
    <source>
        <dbReference type="SAM" id="SignalP"/>
    </source>
</evidence>
<feature type="chain" id="PRO_5032670078" evidence="1">
    <location>
        <begin position="21"/>
        <end position="782"/>
    </location>
</feature>
<evidence type="ECO:0000313" key="4">
    <source>
        <dbReference type="Proteomes" id="UP000553034"/>
    </source>
</evidence>
<keyword evidence="1" id="KW-0732">Signal</keyword>
<feature type="domain" description="Ig-like" evidence="2">
    <location>
        <begin position="533"/>
        <end position="608"/>
    </location>
</feature>
<dbReference type="Gene3D" id="2.60.40.4070">
    <property type="match status" value="1"/>
</dbReference>
<comment type="caution">
    <text evidence="3">The sequence shown here is derived from an EMBL/GenBank/DDBJ whole genome shotgun (WGS) entry which is preliminary data.</text>
</comment>
<reference evidence="3 4" key="1">
    <citation type="submission" date="2020-08" db="EMBL/GenBank/DDBJ databases">
        <title>Genomic Encyclopedia of Type Strains, Phase IV (KMG-IV): sequencing the most valuable type-strain genomes for metagenomic binning, comparative biology and taxonomic classification.</title>
        <authorList>
            <person name="Goeker M."/>
        </authorList>
    </citation>
    <scope>NUCLEOTIDE SEQUENCE [LARGE SCALE GENOMIC DNA]</scope>
    <source>
        <strain evidence="3 4">DSM 29568</strain>
    </source>
</reference>
<dbReference type="InterPro" id="IPR044023">
    <property type="entry name" value="Ig_7"/>
</dbReference>
<sequence>MKAKMTLSLIGLLIPLIAISQWTQLGDTFVGNEEQLNLGYAINLSADGTTLAIGEPLQKGSSYEGNEKSRVKIYRWNTNAGTWLQLGQTIFGAEHFLAPPNNHSTPPPNNGSDVILTPDGNTIAMVERGYYYINPNDESDIIFNDRIRVFKYQNSQWEQIGEDILGEARNIAIADNGNILAVGIDYDDTVAENSGAVKVYQYQSNAWTQLGNTLYGYEDLDYFGTSVDLSGDGSILAVGCSGCAAGGLTPDPGYVRIYNLQANTWTEQETIAGLYTDFYGHGGSTGSSVALSNNGEVVVIGSQHHRDSNNNLTGAIRVFKDTNGNWAQVGQTLEGGKSYNENTKNMVSISDDGNIIAFGTSESVFSANLSSVKVFQNTNNNWQQIGQAIHQSSEKEKRQFGQVVSLSADGNILGIGISGAQVQEIQNAGTVKVYQNCNLTNISTSFSGNTAICTGNNTHISAIIDQEHYQERGVINWYDSLTADSPLHTGDNYQTSELSESTSYWVEAVSPTGCPSERIEVNITVNPVPQLNVQNTVIDVCNGAKATLYATTDIGTLQWYKNLEDSQPIATGNTFNSPALTQDTTYWVEAISDENCNSERTAINVFVNDNIQPNIVFNYNNSYCPDGTKAMPTLEQYFYPGGAFSAKNGIIIDPITGEIDVENSTPGNYSITYTVEEDLEACITAKKHTQEVVIRPCFVQRGISPNGDGINDNFDLRGIQAQKVNIFNRYGTEVYSFNGNYTNQWDGKDNNGKQLPDATYFYTIFTKNGEKLTGWVYINKQF</sequence>
<accession>A0A840EMB2</accession>
<gene>
    <name evidence="3" type="ORF">GGR32_000529</name>
</gene>
<dbReference type="Proteomes" id="UP000553034">
    <property type="component" value="Unassembled WGS sequence"/>
</dbReference>
<dbReference type="Pfam" id="PF13585">
    <property type="entry name" value="CHU_C"/>
    <property type="match status" value="1"/>
</dbReference>
<dbReference type="Gene3D" id="2.120.10.80">
    <property type="entry name" value="Kelch-type beta propeller"/>
    <property type="match status" value="1"/>
</dbReference>
<dbReference type="InterPro" id="IPR015915">
    <property type="entry name" value="Kelch-typ_b-propeller"/>
</dbReference>
<proteinExistence type="predicted"/>
<feature type="domain" description="Ig-like" evidence="2">
    <location>
        <begin position="447"/>
        <end position="527"/>
    </location>
</feature>
<dbReference type="SUPFAM" id="SSF101908">
    <property type="entry name" value="Putative isomerase YbhE"/>
    <property type="match status" value="1"/>
</dbReference>
<feature type="signal peptide" evidence="1">
    <location>
        <begin position="1"/>
        <end position="20"/>
    </location>
</feature>
<dbReference type="NCBIfam" id="TIGR04131">
    <property type="entry name" value="Bac_Flav_CTERM"/>
    <property type="match status" value="1"/>
</dbReference>
<dbReference type="PANTHER" id="PTHR36220">
    <property type="entry name" value="UNNAMED PRODUCT"/>
    <property type="match status" value="1"/>
</dbReference>
<dbReference type="RefSeq" id="WP_183476063.1">
    <property type="nucleotide sequence ID" value="NZ_JACIFO010000002.1"/>
</dbReference>
<keyword evidence="4" id="KW-1185">Reference proteome</keyword>
<dbReference type="AlphaFoldDB" id="A0A840EMB2"/>
<dbReference type="PANTHER" id="PTHR36220:SF1">
    <property type="entry name" value="GAMMA TUBULIN COMPLEX COMPONENT C-TERMINAL DOMAIN-CONTAINING PROTEIN"/>
    <property type="match status" value="1"/>
</dbReference>
<evidence type="ECO:0000259" key="2">
    <source>
        <dbReference type="Pfam" id="PF19081"/>
    </source>
</evidence>
<organism evidence="3 4">
    <name type="scientific">Mesonia hippocampi</name>
    <dbReference type="NCBI Taxonomy" id="1628250"/>
    <lineage>
        <taxon>Bacteria</taxon>
        <taxon>Pseudomonadati</taxon>
        <taxon>Bacteroidota</taxon>
        <taxon>Flavobacteriia</taxon>
        <taxon>Flavobacteriales</taxon>
        <taxon>Flavobacteriaceae</taxon>
        <taxon>Mesonia</taxon>
    </lineage>
</organism>
<protein>
    <submittedName>
        <fullName evidence="3">Gliding motility-associated-like protein</fullName>
    </submittedName>
</protein>